<reference evidence="1" key="2">
    <citation type="journal article" date="2022" name="New Phytol.">
        <title>Evolutionary transition to the ectomycorrhizal habit in the genomes of a hyperdiverse lineage of mushroom-forming fungi.</title>
        <authorList>
            <person name="Looney B."/>
            <person name="Miyauchi S."/>
            <person name="Morin E."/>
            <person name="Drula E."/>
            <person name="Courty P.E."/>
            <person name="Kohler A."/>
            <person name="Kuo A."/>
            <person name="LaButti K."/>
            <person name="Pangilinan J."/>
            <person name="Lipzen A."/>
            <person name="Riley R."/>
            <person name="Andreopoulos W."/>
            <person name="He G."/>
            <person name="Johnson J."/>
            <person name="Nolan M."/>
            <person name="Tritt A."/>
            <person name="Barry K.W."/>
            <person name="Grigoriev I.V."/>
            <person name="Nagy L.G."/>
            <person name="Hibbett D."/>
            <person name="Henrissat B."/>
            <person name="Matheny P.B."/>
            <person name="Labbe J."/>
            <person name="Martin F.M."/>
        </authorList>
    </citation>
    <scope>NUCLEOTIDE SEQUENCE</scope>
    <source>
        <strain evidence="1">HHB10654</strain>
    </source>
</reference>
<sequence>MLQTISTHECQGRAAAIVKARRSEGRRVDACSVDAVLESDIFARHRGLSNLTSSFPPPPLSSSHCTMATAAHNDSPQDPSPRGWVEEELHRRRLSFNKHWALLTEQRKPQVTLPSKYQMTRDNPDPPILAYGIFRTRDQLFDYAKKHDLRAPHAPDAPMDPKYCIPPCLERLRVQTDEPYLSIIPIWSPTEDDWHVVTLYTNHTMHLLRCIDADEQDILRILREELGTDGPPMWYWDECNEW</sequence>
<name>A0ACB8SMS0_9AGAM</name>
<keyword evidence="2" id="KW-1185">Reference proteome</keyword>
<gene>
    <name evidence="1" type="ORF">BV25DRAFT_1361455</name>
</gene>
<dbReference type="Proteomes" id="UP000814140">
    <property type="component" value="Unassembled WGS sequence"/>
</dbReference>
<organism evidence="1 2">
    <name type="scientific">Artomyces pyxidatus</name>
    <dbReference type="NCBI Taxonomy" id="48021"/>
    <lineage>
        <taxon>Eukaryota</taxon>
        <taxon>Fungi</taxon>
        <taxon>Dikarya</taxon>
        <taxon>Basidiomycota</taxon>
        <taxon>Agaricomycotina</taxon>
        <taxon>Agaricomycetes</taxon>
        <taxon>Russulales</taxon>
        <taxon>Auriscalpiaceae</taxon>
        <taxon>Artomyces</taxon>
    </lineage>
</organism>
<proteinExistence type="predicted"/>
<dbReference type="EMBL" id="MU277244">
    <property type="protein sequence ID" value="KAI0057674.1"/>
    <property type="molecule type" value="Genomic_DNA"/>
</dbReference>
<comment type="caution">
    <text evidence="1">The sequence shown here is derived from an EMBL/GenBank/DDBJ whole genome shotgun (WGS) entry which is preliminary data.</text>
</comment>
<evidence type="ECO:0000313" key="2">
    <source>
        <dbReference type="Proteomes" id="UP000814140"/>
    </source>
</evidence>
<evidence type="ECO:0000313" key="1">
    <source>
        <dbReference type="EMBL" id="KAI0057674.1"/>
    </source>
</evidence>
<protein>
    <submittedName>
        <fullName evidence="1">Uncharacterized protein</fullName>
    </submittedName>
</protein>
<accession>A0ACB8SMS0</accession>
<reference evidence="1" key="1">
    <citation type="submission" date="2021-03" db="EMBL/GenBank/DDBJ databases">
        <authorList>
            <consortium name="DOE Joint Genome Institute"/>
            <person name="Ahrendt S."/>
            <person name="Looney B.P."/>
            <person name="Miyauchi S."/>
            <person name="Morin E."/>
            <person name="Drula E."/>
            <person name="Courty P.E."/>
            <person name="Chicoki N."/>
            <person name="Fauchery L."/>
            <person name="Kohler A."/>
            <person name="Kuo A."/>
            <person name="Labutti K."/>
            <person name="Pangilinan J."/>
            <person name="Lipzen A."/>
            <person name="Riley R."/>
            <person name="Andreopoulos W."/>
            <person name="He G."/>
            <person name="Johnson J."/>
            <person name="Barry K.W."/>
            <person name="Grigoriev I.V."/>
            <person name="Nagy L."/>
            <person name="Hibbett D."/>
            <person name="Henrissat B."/>
            <person name="Matheny P.B."/>
            <person name="Labbe J."/>
            <person name="Martin F."/>
        </authorList>
    </citation>
    <scope>NUCLEOTIDE SEQUENCE</scope>
    <source>
        <strain evidence="1">HHB10654</strain>
    </source>
</reference>